<dbReference type="Proteomes" id="UP000065220">
    <property type="component" value="Chromosome"/>
</dbReference>
<dbReference type="PIRSF" id="PIRSF015626">
    <property type="entry name" value="FdhD"/>
    <property type="match status" value="1"/>
</dbReference>
<dbReference type="EMBL" id="CP014228">
    <property type="protein sequence ID" value="AMD87890.1"/>
    <property type="molecule type" value="Genomic_DNA"/>
</dbReference>
<dbReference type="Pfam" id="PF02634">
    <property type="entry name" value="FdhD-NarQ"/>
    <property type="match status" value="1"/>
</dbReference>
<organism evidence="4 5">
    <name type="scientific">Actinomyces radicidentis</name>
    <dbReference type="NCBI Taxonomy" id="111015"/>
    <lineage>
        <taxon>Bacteria</taxon>
        <taxon>Bacillati</taxon>
        <taxon>Actinomycetota</taxon>
        <taxon>Actinomycetes</taxon>
        <taxon>Actinomycetales</taxon>
        <taxon>Actinomycetaceae</taxon>
        <taxon>Actinomyces</taxon>
    </lineage>
</organism>
<dbReference type="RefSeq" id="WP_067943003.1">
    <property type="nucleotide sequence ID" value="NZ_CAUHMM010000006.1"/>
</dbReference>
<sequence length="282" mass="29851">MSRITARRRITAVDASHPGGVGRVDTVAMEEPLEIRLGGAPYTVTMRTPGHDVELAQGLLGAEGIITRLEDVATARYCAGSVMDDETGQPANTYNVLDIRLAPGVIVPEGRVRRAVTSSACGVCGTESIDLLRTQARFDIAADDVRVRAETLLAMPDALREAQKVFSSTGGLHGVALFTAEGEMLVAREDVGRHNATDKVIGWAMQHGRYPASGSVLFVSGRTSFELAQKAAMAGVPVLAGISAPSSLAVDVAEELGITLAGFVRGDRMNLYTHPERIVLEG</sequence>
<evidence type="ECO:0000256" key="2">
    <source>
        <dbReference type="ARBA" id="ARBA00023150"/>
    </source>
</evidence>
<dbReference type="Gene3D" id="3.40.140.10">
    <property type="entry name" value="Cytidine Deaminase, domain 2"/>
    <property type="match status" value="1"/>
</dbReference>
<evidence type="ECO:0000313" key="4">
    <source>
        <dbReference type="EMBL" id="AMD87890.1"/>
    </source>
</evidence>
<dbReference type="PANTHER" id="PTHR30592">
    <property type="entry name" value="FORMATE DEHYDROGENASE"/>
    <property type="match status" value="1"/>
</dbReference>
<keyword evidence="4" id="KW-0808">Transferase</keyword>
<reference evidence="5" key="1">
    <citation type="submission" date="2016-02" db="EMBL/GenBank/DDBJ databases">
        <authorList>
            <person name="Holder M.E."/>
            <person name="Ajami N.J."/>
            <person name="Petrosino J.F."/>
        </authorList>
    </citation>
    <scope>NUCLEOTIDE SEQUENCE [LARGE SCALE GENOMIC DNA]</scope>
    <source>
        <strain evidence="5">CCUG 36733</strain>
    </source>
</reference>
<dbReference type="GO" id="GO:0006777">
    <property type="term" value="P:Mo-molybdopterin cofactor biosynthetic process"/>
    <property type="evidence" value="ECO:0007669"/>
    <property type="project" value="UniProtKB-UniRule"/>
</dbReference>
<keyword evidence="1 3" id="KW-0963">Cytoplasm</keyword>
<keyword evidence="2 3" id="KW-0501">Molybdenum cofactor biosynthesis</keyword>
<dbReference type="PANTHER" id="PTHR30592:SF1">
    <property type="entry name" value="SULFUR CARRIER PROTEIN FDHD"/>
    <property type="match status" value="1"/>
</dbReference>
<dbReference type="NCBIfam" id="NF001943">
    <property type="entry name" value="PRK00724.1-2"/>
    <property type="match status" value="1"/>
</dbReference>
<comment type="subcellular location">
    <subcellularLocation>
        <location evidence="3">Cytoplasm</location>
    </subcellularLocation>
</comment>
<proteinExistence type="inferred from homology"/>
<dbReference type="KEGG" id="ard:AXF14_10260"/>
<dbReference type="GO" id="GO:0005737">
    <property type="term" value="C:cytoplasm"/>
    <property type="evidence" value="ECO:0007669"/>
    <property type="project" value="UniProtKB-SubCell"/>
</dbReference>
<dbReference type="STRING" id="111015.AXF14_10260"/>
<dbReference type="NCBIfam" id="TIGR00129">
    <property type="entry name" value="fdhD_narQ"/>
    <property type="match status" value="1"/>
</dbReference>
<dbReference type="SUPFAM" id="SSF53927">
    <property type="entry name" value="Cytidine deaminase-like"/>
    <property type="match status" value="1"/>
</dbReference>
<protein>
    <recommendedName>
        <fullName evidence="3">Sulfur carrier protein FdhD</fullName>
    </recommendedName>
</protein>
<comment type="similarity">
    <text evidence="3">Belongs to the FdhD family.</text>
</comment>
<keyword evidence="5" id="KW-1185">Reference proteome</keyword>
<evidence type="ECO:0000313" key="5">
    <source>
        <dbReference type="Proteomes" id="UP000065220"/>
    </source>
</evidence>
<feature type="binding site" evidence="3">
    <location>
        <begin position="263"/>
        <end position="268"/>
    </location>
    <ligand>
        <name>Mo-bis(molybdopterin guanine dinucleotide)</name>
        <dbReference type="ChEBI" id="CHEBI:60539"/>
    </ligand>
</feature>
<dbReference type="GO" id="GO:0016783">
    <property type="term" value="F:sulfurtransferase activity"/>
    <property type="evidence" value="ECO:0007669"/>
    <property type="project" value="InterPro"/>
</dbReference>
<dbReference type="GO" id="GO:0097163">
    <property type="term" value="F:sulfur carrier activity"/>
    <property type="evidence" value="ECO:0007669"/>
    <property type="project" value="UniProtKB-UniRule"/>
</dbReference>
<gene>
    <name evidence="3" type="primary">fdhD</name>
    <name evidence="4" type="ORF">AXF14_10260</name>
</gene>
<evidence type="ECO:0000256" key="1">
    <source>
        <dbReference type="ARBA" id="ARBA00022490"/>
    </source>
</evidence>
<comment type="function">
    <text evidence="3">Required for formate dehydrogenase (FDH) activity. Acts as a sulfur carrier protein that transfers sulfur from IscS to the molybdenum cofactor prior to its insertion into FDH.</text>
</comment>
<dbReference type="InterPro" id="IPR003786">
    <property type="entry name" value="FdhD"/>
</dbReference>
<dbReference type="OrthoDB" id="3197277at2"/>
<dbReference type="InterPro" id="IPR016193">
    <property type="entry name" value="Cytidine_deaminase-like"/>
</dbReference>
<feature type="active site" description="Cysteine persulfide intermediate" evidence="3">
    <location>
        <position position="121"/>
    </location>
</feature>
<evidence type="ECO:0000256" key="3">
    <source>
        <dbReference type="HAMAP-Rule" id="MF_00187"/>
    </source>
</evidence>
<accession>A0A109W2Z8</accession>
<dbReference type="HAMAP" id="MF_00187">
    <property type="entry name" value="FdhD"/>
    <property type="match status" value="1"/>
</dbReference>
<dbReference type="Gene3D" id="3.10.20.10">
    <property type="match status" value="1"/>
</dbReference>
<dbReference type="AlphaFoldDB" id="A0A109W2Z8"/>
<name>A0A109W2Z8_ACTRD</name>